<dbReference type="PANTHER" id="PTHR47131">
    <property type="entry name" value="CATION CHANNEL SPERM-ASSOCIATED PROTEIN 3"/>
    <property type="match status" value="1"/>
</dbReference>
<feature type="transmembrane region" description="Helical" evidence="6">
    <location>
        <begin position="61"/>
        <end position="82"/>
    </location>
</feature>
<feature type="domain" description="Ion transport" evidence="7">
    <location>
        <begin position="28"/>
        <end position="113"/>
    </location>
</feature>
<reference evidence="8 9" key="1">
    <citation type="submission" date="2024-04" db="EMBL/GenBank/DDBJ databases">
        <title>Tritrichomonas musculus Genome.</title>
        <authorList>
            <person name="Alves-Ferreira E."/>
            <person name="Grigg M."/>
            <person name="Lorenzi H."/>
            <person name="Galac M."/>
        </authorList>
    </citation>
    <scope>NUCLEOTIDE SEQUENCE [LARGE SCALE GENOMIC DNA]</scope>
    <source>
        <strain evidence="8 9">EAF2021</strain>
    </source>
</reference>
<dbReference type="PANTHER" id="PTHR47131:SF1">
    <property type="entry name" value="CATION CHANNEL SPERM-ASSOCIATED PROTEIN 3"/>
    <property type="match status" value="1"/>
</dbReference>
<evidence type="ECO:0000313" key="8">
    <source>
        <dbReference type="EMBL" id="KAK8850048.1"/>
    </source>
</evidence>
<organism evidence="8 9">
    <name type="scientific">Tritrichomonas musculus</name>
    <dbReference type="NCBI Taxonomy" id="1915356"/>
    <lineage>
        <taxon>Eukaryota</taxon>
        <taxon>Metamonada</taxon>
        <taxon>Parabasalia</taxon>
        <taxon>Tritrichomonadida</taxon>
        <taxon>Tritrichomonadidae</taxon>
        <taxon>Tritrichomonas</taxon>
    </lineage>
</organism>
<name>A0ABR2HN62_9EUKA</name>
<protein>
    <recommendedName>
        <fullName evidence="7">Ion transport domain-containing protein</fullName>
    </recommendedName>
</protein>
<gene>
    <name evidence="8" type="ORF">M9Y10_018159</name>
</gene>
<sequence length="1074" mass="122502">MTNIPVIHGYDIQEFKTSNIFKIISNSNIFKNLMIVLLFAEMIFTIIMLDYKAENHRTSNALKQIHIFFTFAFLVEFIINFLGRSSKYFTKAKNYVDFMALIFSLISIYYESFANLQNPNIQRKQVTLYNRNHYHFENRKVITSIKYRKNNRTAFTRRKKKIMKSPIVTFFNFLSKKMLLICTPRNSPFNIFDVLQSIRIIRLFYLNKYLKSEFKSFIKVTVSAFPIIFIFAIITLLFAFIGNYIYGKSTPSLFGNIFTSIFTVFGVSTMDAWTDVTRKINKGFVKRQSKAEFEKIGIVTDEYLSMKNGQNLPVLKYDNFFVEKYVHGGLNTVRIYQMNFSKINKKEENKPANDDDGGSISNKVKNETTDKSVNDKSVNDKSVNDKSVNDKSVNDKSMNDKSVNDKSMNDKSVNDKSVNDKSVNDKSMNDKSVNDKSVNDKSVNDKSVNDKSVNDKSVNDKSMNDKSVNDKSVNDKSVNDDKPIKNDKPVNFSDTSTNGCNKSVNNGSNLIKMQIENNKKYKSKMIIHNRQEISAAKKRADSSYSVWFTVSIVTVLSTILSAFVISTVTDTFTSGTEALERKEKRKAIHKVMKLLKKYKHQYYLPYAIDRSKIESNPENSLSNDRFNEMIRILTYLKKSKDSLHAFIADNKIYTVNKKKMQMSYSYNYSLEFYGHDYYEFDEDDELEREISKRRRLIEELEIMMQYYLELAQNAFADEVLKRKKYKRERSNSINDDLVQTMPSISNDMDIYSPRNCKDGASENIKLDDSGILNINKDENESSNRISLINSEVTHSGKLNNNSEAGSNLLKTEANKAEELHANDNEASDSGLLNHDANKSEHNDDVSSSGVIHTNDNETNNSNVSSSLVINTNDNETNNSNVSSSVVINTEVISANDDDADDSGVQNSKKDFSEDEKGVISGNIKLAEVSSNEYNASEISLDKSNSCLNPKLSESTVNKSDTSKESPRLFNSQEICEIEDISVNEYGDYSSSCLESDEPIQSSNEEFECFGAAATVKESDVDNFLQPPSSMKTVIFNEQFIKSMKTVLKHLIDDMERCIELQSAIIARLSELSKK</sequence>
<keyword evidence="9" id="KW-1185">Reference proteome</keyword>
<feature type="region of interest" description="Disordered" evidence="5">
    <location>
        <begin position="893"/>
        <end position="915"/>
    </location>
</feature>
<feature type="compositionally biased region" description="Basic and acidic residues" evidence="5">
    <location>
        <begin position="364"/>
        <end position="488"/>
    </location>
</feature>
<feature type="transmembrane region" description="Helical" evidence="6">
    <location>
        <begin position="217"/>
        <end position="241"/>
    </location>
</feature>
<evidence type="ECO:0000259" key="7">
    <source>
        <dbReference type="Pfam" id="PF00520"/>
    </source>
</evidence>
<evidence type="ECO:0000256" key="4">
    <source>
        <dbReference type="ARBA" id="ARBA00023136"/>
    </source>
</evidence>
<evidence type="ECO:0000313" key="9">
    <source>
        <dbReference type="Proteomes" id="UP001470230"/>
    </source>
</evidence>
<dbReference type="Pfam" id="PF00520">
    <property type="entry name" value="Ion_trans"/>
    <property type="match status" value="2"/>
</dbReference>
<feature type="transmembrane region" description="Helical" evidence="6">
    <location>
        <begin position="544"/>
        <end position="565"/>
    </location>
</feature>
<feature type="compositionally biased region" description="Basic and acidic residues" evidence="5">
    <location>
        <begin position="835"/>
        <end position="844"/>
    </location>
</feature>
<feature type="region of interest" description="Disordered" evidence="5">
    <location>
        <begin position="825"/>
        <end position="881"/>
    </location>
</feature>
<feature type="transmembrane region" description="Helical" evidence="6">
    <location>
        <begin position="29"/>
        <end position="49"/>
    </location>
</feature>
<proteinExistence type="predicted"/>
<evidence type="ECO:0000256" key="3">
    <source>
        <dbReference type="ARBA" id="ARBA00022989"/>
    </source>
</evidence>
<evidence type="ECO:0000256" key="6">
    <source>
        <dbReference type="SAM" id="Phobius"/>
    </source>
</evidence>
<feature type="compositionally biased region" description="Low complexity" evidence="5">
    <location>
        <begin position="856"/>
        <end position="881"/>
    </location>
</feature>
<dbReference type="SUPFAM" id="SSF81324">
    <property type="entry name" value="Voltage-gated potassium channels"/>
    <property type="match status" value="1"/>
</dbReference>
<evidence type="ECO:0000256" key="2">
    <source>
        <dbReference type="ARBA" id="ARBA00022692"/>
    </source>
</evidence>
<dbReference type="InterPro" id="IPR005821">
    <property type="entry name" value="Ion_trans_dom"/>
</dbReference>
<comment type="caution">
    <text evidence="8">The sequence shown here is derived from an EMBL/GenBank/DDBJ whole genome shotgun (WGS) entry which is preliminary data.</text>
</comment>
<dbReference type="Gene3D" id="1.10.287.70">
    <property type="match status" value="1"/>
</dbReference>
<accession>A0ABR2HN62</accession>
<keyword evidence="2 6" id="KW-0812">Transmembrane</keyword>
<keyword evidence="4 6" id="KW-0472">Membrane</keyword>
<dbReference type="Proteomes" id="UP001470230">
    <property type="component" value="Unassembled WGS sequence"/>
</dbReference>
<dbReference type="InterPro" id="IPR027359">
    <property type="entry name" value="Volt_channel_dom_sf"/>
</dbReference>
<keyword evidence="3 6" id="KW-1133">Transmembrane helix</keyword>
<feature type="compositionally biased region" description="Polar residues" evidence="5">
    <location>
        <begin position="492"/>
        <end position="505"/>
    </location>
</feature>
<evidence type="ECO:0000256" key="1">
    <source>
        <dbReference type="ARBA" id="ARBA00004141"/>
    </source>
</evidence>
<feature type="domain" description="Ion transport" evidence="7">
    <location>
        <begin position="181"/>
        <end position="283"/>
    </location>
</feature>
<dbReference type="Gene3D" id="1.20.120.350">
    <property type="entry name" value="Voltage-gated potassium channels. Chain C"/>
    <property type="match status" value="1"/>
</dbReference>
<feature type="transmembrane region" description="Helical" evidence="6">
    <location>
        <begin position="253"/>
        <end position="273"/>
    </location>
</feature>
<comment type="subcellular location">
    <subcellularLocation>
        <location evidence="1">Membrane</location>
        <topology evidence="1">Multi-pass membrane protein</topology>
    </subcellularLocation>
</comment>
<evidence type="ECO:0000256" key="5">
    <source>
        <dbReference type="SAM" id="MobiDB-lite"/>
    </source>
</evidence>
<feature type="region of interest" description="Disordered" evidence="5">
    <location>
        <begin position="347"/>
        <end position="505"/>
    </location>
</feature>
<dbReference type="EMBL" id="JAPFFF010000024">
    <property type="protein sequence ID" value="KAK8850048.1"/>
    <property type="molecule type" value="Genomic_DNA"/>
</dbReference>